<comment type="caution">
    <text evidence="1">The sequence shown here is derived from an EMBL/GenBank/DDBJ whole genome shotgun (WGS) entry which is preliminary data.</text>
</comment>
<dbReference type="HOGENOM" id="CLU_1885593_0_0_1"/>
<sequence>MLHSQLSAPTGLSFGRILQRPVNISLESAPPIRCLFTQRRRPSGYEIMRCAPSEPIFRQANAASSAWPIQLGPRLEGARADVFDEAIQGQQHTKQRNPHAVSCPQFEITVWGLCPPVFPTLGDRPDRPDSSYHEL</sequence>
<evidence type="ECO:0000313" key="1">
    <source>
        <dbReference type="EMBL" id="EXF82357.1"/>
    </source>
</evidence>
<dbReference type="AlphaFoldDB" id="A0A010QQI3"/>
<dbReference type="EMBL" id="JARH01000321">
    <property type="protein sequence ID" value="EXF82357.1"/>
    <property type="molecule type" value="Genomic_DNA"/>
</dbReference>
<accession>A0A010QQI3</accession>
<name>A0A010QQI3_9PEZI</name>
<gene>
    <name evidence="1" type="ORF">CFIO01_01817</name>
</gene>
<protein>
    <submittedName>
        <fullName evidence="1">Uncharacterized protein</fullName>
    </submittedName>
</protein>
<reference evidence="1 2" key="1">
    <citation type="submission" date="2014-02" db="EMBL/GenBank/DDBJ databases">
        <title>The genome sequence of Colletotrichum fioriniae PJ7.</title>
        <authorList>
            <person name="Baroncelli R."/>
            <person name="Thon M.R."/>
        </authorList>
    </citation>
    <scope>NUCLEOTIDE SEQUENCE [LARGE SCALE GENOMIC DNA]</scope>
    <source>
        <strain evidence="1 2">PJ7</strain>
    </source>
</reference>
<proteinExistence type="predicted"/>
<dbReference type="KEGG" id="cfj:CFIO01_01817"/>
<dbReference type="Proteomes" id="UP000020467">
    <property type="component" value="Unassembled WGS sequence"/>
</dbReference>
<organism evidence="1 2">
    <name type="scientific">Colletotrichum fioriniae PJ7</name>
    <dbReference type="NCBI Taxonomy" id="1445577"/>
    <lineage>
        <taxon>Eukaryota</taxon>
        <taxon>Fungi</taxon>
        <taxon>Dikarya</taxon>
        <taxon>Ascomycota</taxon>
        <taxon>Pezizomycotina</taxon>
        <taxon>Sordariomycetes</taxon>
        <taxon>Hypocreomycetidae</taxon>
        <taxon>Glomerellales</taxon>
        <taxon>Glomerellaceae</taxon>
        <taxon>Colletotrichum</taxon>
        <taxon>Colletotrichum acutatum species complex</taxon>
    </lineage>
</organism>
<keyword evidence="2" id="KW-1185">Reference proteome</keyword>
<evidence type="ECO:0000313" key="2">
    <source>
        <dbReference type="Proteomes" id="UP000020467"/>
    </source>
</evidence>